<name>A0ABP0FDQ0_CLALP</name>
<protein>
    <recommendedName>
        <fullName evidence="6">28S ribosomal protein S2, mitochondrial</fullName>
    </recommendedName>
</protein>
<dbReference type="HAMAP" id="MF_00291_B">
    <property type="entry name" value="Ribosomal_uS2_B"/>
    <property type="match status" value="1"/>
</dbReference>
<dbReference type="InterPro" id="IPR018130">
    <property type="entry name" value="Ribosomal_uS2_CS"/>
</dbReference>
<dbReference type="InterPro" id="IPR001865">
    <property type="entry name" value="Ribosomal_uS2"/>
</dbReference>
<dbReference type="InterPro" id="IPR023591">
    <property type="entry name" value="Ribosomal_uS2_flav_dom_sf"/>
</dbReference>
<keyword evidence="2" id="KW-0689">Ribosomal protein</keyword>
<reference evidence="4 5" key="1">
    <citation type="submission" date="2024-02" db="EMBL/GenBank/DDBJ databases">
        <authorList>
            <person name="Daric V."/>
            <person name="Darras S."/>
        </authorList>
    </citation>
    <scope>NUCLEOTIDE SEQUENCE [LARGE SCALE GENOMIC DNA]</scope>
</reference>
<dbReference type="PRINTS" id="PR00395">
    <property type="entry name" value="RIBOSOMALS2"/>
</dbReference>
<evidence type="ECO:0000256" key="3">
    <source>
        <dbReference type="ARBA" id="ARBA00023274"/>
    </source>
</evidence>
<evidence type="ECO:0000256" key="1">
    <source>
        <dbReference type="ARBA" id="ARBA00006242"/>
    </source>
</evidence>
<dbReference type="SUPFAM" id="SSF52313">
    <property type="entry name" value="Ribosomal protein S2"/>
    <property type="match status" value="1"/>
</dbReference>
<proteinExistence type="inferred from homology"/>
<dbReference type="Proteomes" id="UP001642483">
    <property type="component" value="Unassembled WGS sequence"/>
</dbReference>
<organism evidence="4 5">
    <name type="scientific">Clavelina lepadiformis</name>
    <name type="common">Light-bulb sea squirt</name>
    <name type="synonym">Ascidia lepadiformis</name>
    <dbReference type="NCBI Taxonomy" id="159417"/>
    <lineage>
        <taxon>Eukaryota</taxon>
        <taxon>Metazoa</taxon>
        <taxon>Chordata</taxon>
        <taxon>Tunicata</taxon>
        <taxon>Ascidiacea</taxon>
        <taxon>Aplousobranchia</taxon>
        <taxon>Clavelinidae</taxon>
        <taxon>Clavelina</taxon>
    </lineage>
</organism>
<sequence>MKRISTLCSCSAYASAFIQSTNSFSLRTLTSHQMFYFKSSMKPLFPSSKTQQSFLRTVQSEPKIQVATLQKNTERENPLLHSDFFGVKSLVTIEDLYKARVHFGHTKGCRNELMKPYLFGCRLGTDIFDLDVTLQHLHRALNFLAHMAFRKAIILFIMKSHQHGHAVEKLAQECGEFAHTRAWGHGTFTNNKINPRELKGGIKLPDLCVFLSLQDTVQDRHLAIDECAKVGIATIGICDSNVNPSIITYPVPANDDSLQSIELFCSLFKKAVLLGKEKRLDIENSSQSVKTADSTE</sequence>
<evidence type="ECO:0000256" key="2">
    <source>
        <dbReference type="ARBA" id="ARBA00022980"/>
    </source>
</evidence>
<comment type="caution">
    <text evidence="4">The sequence shown here is derived from an EMBL/GenBank/DDBJ whole genome shotgun (WGS) entry which is preliminary data.</text>
</comment>
<evidence type="ECO:0008006" key="6">
    <source>
        <dbReference type="Google" id="ProtNLM"/>
    </source>
</evidence>
<keyword evidence="3" id="KW-0687">Ribonucleoprotein</keyword>
<evidence type="ECO:0000313" key="4">
    <source>
        <dbReference type="EMBL" id="CAK8676866.1"/>
    </source>
</evidence>
<dbReference type="EMBL" id="CAWYQH010000035">
    <property type="protein sequence ID" value="CAK8676866.1"/>
    <property type="molecule type" value="Genomic_DNA"/>
</dbReference>
<evidence type="ECO:0000313" key="5">
    <source>
        <dbReference type="Proteomes" id="UP001642483"/>
    </source>
</evidence>
<comment type="similarity">
    <text evidence="1">Belongs to the universal ribosomal protein uS2 family.</text>
</comment>
<dbReference type="PANTHER" id="PTHR12534">
    <property type="entry name" value="30S RIBOSOMAL PROTEIN S2 PROKARYOTIC AND ORGANELLAR"/>
    <property type="match status" value="1"/>
</dbReference>
<dbReference type="Gene3D" id="3.40.50.10490">
    <property type="entry name" value="Glucose-6-phosphate isomerase like protein, domain 1"/>
    <property type="match status" value="1"/>
</dbReference>
<dbReference type="CDD" id="cd01425">
    <property type="entry name" value="RPS2"/>
    <property type="match status" value="1"/>
</dbReference>
<keyword evidence="5" id="KW-1185">Reference proteome</keyword>
<dbReference type="InterPro" id="IPR005706">
    <property type="entry name" value="Ribosomal_uS2_bac/mit/plastid"/>
</dbReference>
<gene>
    <name evidence="4" type="ORF">CVLEPA_LOCUS6291</name>
</gene>
<dbReference type="PANTHER" id="PTHR12534:SF0">
    <property type="entry name" value="SMALL RIBOSOMAL SUBUNIT PROTEIN US2M"/>
    <property type="match status" value="1"/>
</dbReference>
<dbReference type="PROSITE" id="PS00962">
    <property type="entry name" value="RIBOSOMAL_S2_1"/>
    <property type="match status" value="1"/>
</dbReference>
<dbReference type="Pfam" id="PF00318">
    <property type="entry name" value="Ribosomal_S2"/>
    <property type="match status" value="2"/>
</dbReference>
<accession>A0ABP0FDQ0</accession>